<proteinExistence type="inferred from homology"/>
<comment type="similarity">
    <text evidence="2">Belongs to the synembryn family.</text>
</comment>
<evidence type="ECO:0000256" key="1">
    <source>
        <dbReference type="ARBA" id="ARBA00004544"/>
    </source>
</evidence>
<dbReference type="STRING" id="133385.A0A2T9YSZ2"/>
<organism evidence="6 7">
    <name type="scientific">Smittium simulii</name>
    <dbReference type="NCBI Taxonomy" id="133385"/>
    <lineage>
        <taxon>Eukaryota</taxon>
        <taxon>Fungi</taxon>
        <taxon>Fungi incertae sedis</taxon>
        <taxon>Zoopagomycota</taxon>
        <taxon>Kickxellomycotina</taxon>
        <taxon>Harpellomycetes</taxon>
        <taxon>Harpellales</taxon>
        <taxon>Legeriomycetaceae</taxon>
        <taxon>Smittium</taxon>
    </lineage>
</organism>
<keyword evidence="7" id="KW-1185">Reference proteome</keyword>
<evidence type="ECO:0000256" key="2">
    <source>
        <dbReference type="ARBA" id="ARBA00009049"/>
    </source>
</evidence>
<dbReference type="GO" id="GO:0001965">
    <property type="term" value="F:G-protein alpha-subunit binding"/>
    <property type="evidence" value="ECO:0007669"/>
    <property type="project" value="TreeGrafter"/>
</dbReference>
<keyword evidence="5" id="KW-0143">Chaperone</keyword>
<sequence length="445" mass="50242">MFKTIQKLLIAAKTSVFEINQKYEKADIELNISIQTLALNIFANKLILYGFLASDFIKLDGVAFLCSLLGSNYKSSDIVFFSSRILFLIVHNGAEIQNIVYSHYVPNLISQSILFLNNDIATANILSRFSPELATAEALKASYIIAMKYETHLKDDSSDKPNTTLNLFGNTLNIKDLHPFKSLLKTTLDFILLSNHQNRKEKLLDYALQFLFIIPIVLNQEYSDLWTPEPNNMLVVDSLLLNLETSLVTYANLDNKSASQLKVEDNLSFFTLVCILGRFVLASDQVKTHVYDFIFKKRNFSALPETGNSARAILTRIISLPFQSELSLAVGDFLYVTCDSNTGKVIEMLGFGNTIGYFKTRNLFLSINLDEITEKYGQNHLTGVNFNPVIGAEETSTGLDKALEDMTDEEKEKEAERLFVLFDKLNKTGIIKVEPQFAENSFKKE</sequence>
<dbReference type="InterPro" id="IPR019318">
    <property type="entry name" value="Gua_nucleotide_exch_fac_Ric8"/>
</dbReference>
<evidence type="ECO:0000313" key="7">
    <source>
        <dbReference type="Proteomes" id="UP000245383"/>
    </source>
</evidence>
<reference evidence="6 7" key="1">
    <citation type="journal article" date="2018" name="MBio">
        <title>Comparative Genomics Reveals the Core Gene Toolbox for the Fungus-Insect Symbiosis.</title>
        <authorList>
            <person name="Wang Y."/>
            <person name="Stata M."/>
            <person name="Wang W."/>
            <person name="Stajich J.E."/>
            <person name="White M.M."/>
            <person name="Moncalvo J.M."/>
        </authorList>
    </citation>
    <scope>NUCLEOTIDE SEQUENCE [LARGE SCALE GENOMIC DNA]</scope>
    <source>
        <strain evidence="6 7">SWE-8-4</strain>
    </source>
</reference>
<keyword evidence="3" id="KW-0963">Cytoplasm</keyword>
<keyword evidence="4" id="KW-0344">Guanine-nucleotide releasing factor</keyword>
<dbReference type="InterPro" id="IPR008376">
    <property type="entry name" value="Chaperone_Ric-8_A/B"/>
</dbReference>
<dbReference type="GO" id="GO:0005938">
    <property type="term" value="C:cell cortex"/>
    <property type="evidence" value="ECO:0007669"/>
    <property type="project" value="UniProtKB-SubCell"/>
</dbReference>
<evidence type="ECO:0000256" key="5">
    <source>
        <dbReference type="ARBA" id="ARBA00023186"/>
    </source>
</evidence>
<dbReference type="EMBL" id="MBFR01000056">
    <property type="protein sequence ID" value="PVU95457.1"/>
    <property type="molecule type" value="Genomic_DNA"/>
</dbReference>
<name>A0A2T9YSZ2_9FUNG</name>
<evidence type="ECO:0000256" key="4">
    <source>
        <dbReference type="ARBA" id="ARBA00022658"/>
    </source>
</evidence>
<dbReference type="OrthoDB" id="5585685at2759"/>
<protein>
    <submittedName>
        <fullName evidence="6">Uncharacterized protein</fullName>
    </submittedName>
</protein>
<dbReference type="Proteomes" id="UP000245383">
    <property type="component" value="Unassembled WGS sequence"/>
</dbReference>
<gene>
    <name evidence="6" type="ORF">BB561_001815</name>
</gene>
<dbReference type="PANTHER" id="PTHR12425">
    <property type="entry name" value="SYNEMBRYN"/>
    <property type="match status" value="1"/>
</dbReference>
<dbReference type="GO" id="GO:0005085">
    <property type="term" value="F:guanyl-nucleotide exchange factor activity"/>
    <property type="evidence" value="ECO:0007669"/>
    <property type="project" value="UniProtKB-KW"/>
</dbReference>
<dbReference type="PANTHER" id="PTHR12425:SF5">
    <property type="entry name" value="SYNEMBRYN"/>
    <property type="match status" value="1"/>
</dbReference>
<comment type="caution">
    <text evidence="6">The sequence shown here is derived from an EMBL/GenBank/DDBJ whole genome shotgun (WGS) entry which is preliminary data.</text>
</comment>
<accession>A0A2T9YSZ2</accession>
<dbReference type="AlphaFoldDB" id="A0A2T9YSZ2"/>
<dbReference type="GO" id="GO:0007186">
    <property type="term" value="P:G protein-coupled receptor signaling pathway"/>
    <property type="evidence" value="ECO:0007669"/>
    <property type="project" value="TreeGrafter"/>
</dbReference>
<comment type="subcellular location">
    <subcellularLocation>
        <location evidence="1">Cytoplasm</location>
        <location evidence="1">Cell cortex</location>
    </subcellularLocation>
</comment>
<dbReference type="PRINTS" id="PR01802">
    <property type="entry name" value="SYNEMBRYN"/>
</dbReference>
<dbReference type="Pfam" id="PF10165">
    <property type="entry name" value="Ric8"/>
    <property type="match status" value="1"/>
</dbReference>
<evidence type="ECO:0000256" key="3">
    <source>
        <dbReference type="ARBA" id="ARBA00022490"/>
    </source>
</evidence>
<evidence type="ECO:0000313" key="6">
    <source>
        <dbReference type="EMBL" id="PVU95457.1"/>
    </source>
</evidence>